<dbReference type="OrthoDB" id="6765075at2759"/>
<accession>E9HY57</accession>
<dbReference type="InParanoid" id="E9HY57"/>
<evidence type="ECO:0000313" key="3">
    <source>
        <dbReference type="Proteomes" id="UP000000305"/>
    </source>
</evidence>
<keyword evidence="3" id="KW-1185">Reference proteome</keyword>
<reference evidence="2 3" key="1">
    <citation type="journal article" date="2011" name="Science">
        <title>The ecoresponsive genome of Daphnia pulex.</title>
        <authorList>
            <person name="Colbourne J.K."/>
            <person name="Pfrender M.E."/>
            <person name="Gilbert D."/>
            <person name="Thomas W.K."/>
            <person name="Tucker A."/>
            <person name="Oakley T.H."/>
            <person name="Tokishita S."/>
            <person name="Aerts A."/>
            <person name="Arnold G.J."/>
            <person name="Basu M.K."/>
            <person name="Bauer D.J."/>
            <person name="Caceres C.E."/>
            <person name="Carmel L."/>
            <person name="Casola C."/>
            <person name="Choi J.H."/>
            <person name="Detter J.C."/>
            <person name="Dong Q."/>
            <person name="Dusheyko S."/>
            <person name="Eads B.D."/>
            <person name="Frohlich T."/>
            <person name="Geiler-Samerotte K.A."/>
            <person name="Gerlach D."/>
            <person name="Hatcher P."/>
            <person name="Jogdeo S."/>
            <person name="Krijgsveld J."/>
            <person name="Kriventseva E.V."/>
            <person name="Kultz D."/>
            <person name="Laforsch C."/>
            <person name="Lindquist E."/>
            <person name="Lopez J."/>
            <person name="Manak J.R."/>
            <person name="Muller J."/>
            <person name="Pangilinan J."/>
            <person name="Patwardhan R.P."/>
            <person name="Pitluck S."/>
            <person name="Pritham E.J."/>
            <person name="Rechtsteiner A."/>
            <person name="Rho M."/>
            <person name="Rogozin I.B."/>
            <person name="Sakarya O."/>
            <person name="Salamov A."/>
            <person name="Schaack S."/>
            <person name="Shapiro H."/>
            <person name="Shiga Y."/>
            <person name="Skalitzky C."/>
            <person name="Smith Z."/>
            <person name="Souvorov A."/>
            <person name="Sung W."/>
            <person name="Tang Z."/>
            <person name="Tsuchiya D."/>
            <person name="Tu H."/>
            <person name="Vos H."/>
            <person name="Wang M."/>
            <person name="Wolf Y.I."/>
            <person name="Yamagata H."/>
            <person name="Yamada T."/>
            <person name="Ye Y."/>
            <person name="Shaw J.R."/>
            <person name="Andrews J."/>
            <person name="Crease T.J."/>
            <person name="Tang H."/>
            <person name="Lucas S.M."/>
            <person name="Robertson H.M."/>
            <person name="Bork P."/>
            <person name="Koonin E.V."/>
            <person name="Zdobnov E.M."/>
            <person name="Grigoriev I.V."/>
            <person name="Lynch M."/>
            <person name="Boore J.L."/>
        </authorList>
    </citation>
    <scope>NUCLEOTIDE SEQUENCE [LARGE SCALE GENOMIC DNA]</scope>
</reference>
<evidence type="ECO:0000256" key="1">
    <source>
        <dbReference type="SAM" id="MobiDB-lite"/>
    </source>
</evidence>
<dbReference type="Proteomes" id="UP000000305">
    <property type="component" value="Unassembled WGS sequence"/>
</dbReference>
<feature type="compositionally biased region" description="Polar residues" evidence="1">
    <location>
        <begin position="255"/>
        <end position="264"/>
    </location>
</feature>
<name>E9HY57_DAPPU</name>
<protein>
    <submittedName>
        <fullName evidence="2">Uncharacterized protein</fullName>
    </submittedName>
</protein>
<sequence length="293" mass="33643">MASEPLNDEALCDSEVEPEETILAKDCPVKSNQSYYNSQKLLQNQQQMTISLLAQVPAFNGMGSTKFEDWIKHFERVIDTSEFEEENADKKAKHRELKEGDFVLLRRDKLANKLQAPFDPSPYRITEVKKSMITAERNNKKVTRNVTFFKKIERKDEESEESEESEDEYYHNALENVNFPEQIQVPVHNDIQQNEPVEEPENANDAPPAGVQLPVEGTQASDRDTVERAISVARARLLEALVRNPPPTELVRPTRVQSEPTSPEDSTRPKRNRQPPKRLDDFVVNMFHSKKGK</sequence>
<dbReference type="KEGG" id="dpx:DAPPUDRAFT_335629"/>
<dbReference type="EMBL" id="GL733114">
    <property type="protein sequence ID" value="EFX63324.1"/>
    <property type="molecule type" value="Genomic_DNA"/>
</dbReference>
<feature type="region of interest" description="Disordered" evidence="1">
    <location>
        <begin position="195"/>
        <end position="225"/>
    </location>
</feature>
<dbReference type="PhylomeDB" id="E9HY57"/>
<evidence type="ECO:0000313" key="2">
    <source>
        <dbReference type="EMBL" id="EFX63324.1"/>
    </source>
</evidence>
<organism evidence="2 3">
    <name type="scientific">Daphnia pulex</name>
    <name type="common">Water flea</name>
    <dbReference type="NCBI Taxonomy" id="6669"/>
    <lineage>
        <taxon>Eukaryota</taxon>
        <taxon>Metazoa</taxon>
        <taxon>Ecdysozoa</taxon>
        <taxon>Arthropoda</taxon>
        <taxon>Crustacea</taxon>
        <taxon>Branchiopoda</taxon>
        <taxon>Diplostraca</taxon>
        <taxon>Cladocera</taxon>
        <taxon>Anomopoda</taxon>
        <taxon>Daphniidae</taxon>
        <taxon>Daphnia</taxon>
    </lineage>
</organism>
<feature type="region of interest" description="Disordered" evidence="1">
    <location>
        <begin position="240"/>
        <end position="293"/>
    </location>
</feature>
<proteinExistence type="predicted"/>
<gene>
    <name evidence="2" type="ORF">DAPPUDRAFT_335629</name>
</gene>
<dbReference type="HOGENOM" id="CLU_082839_0_0_1"/>
<dbReference type="AlphaFoldDB" id="E9HY57"/>
<dbReference type="eggNOG" id="ENOG502RPXR">
    <property type="taxonomic scope" value="Eukaryota"/>
</dbReference>